<dbReference type="SUPFAM" id="SSF56235">
    <property type="entry name" value="N-terminal nucleophile aminohydrolases (Ntn hydrolases)"/>
    <property type="match status" value="1"/>
</dbReference>
<evidence type="ECO:0000313" key="5">
    <source>
        <dbReference type="EMBL" id="MDC7787852.1"/>
    </source>
</evidence>
<dbReference type="Proteomes" id="UP001165652">
    <property type="component" value="Unassembled WGS sequence"/>
</dbReference>
<dbReference type="PRINTS" id="PR01210">
    <property type="entry name" value="GGTRANSPTASE"/>
</dbReference>
<comment type="catalytic activity">
    <reaction evidence="3 4">
        <text>an N-terminal (5-L-glutamyl)-[peptide] + an alpha-amino acid = 5-L-glutamyl amino acid + an N-terminal L-alpha-aminoacyl-[peptide]</text>
        <dbReference type="Rhea" id="RHEA:23904"/>
        <dbReference type="Rhea" id="RHEA-COMP:9780"/>
        <dbReference type="Rhea" id="RHEA-COMP:9795"/>
        <dbReference type="ChEBI" id="CHEBI:77644"/>
        <dbReference type="ChEBI" id="CHEBI:78597"/>
        <dbReference type="ChEBI" id="CHEBI:78599"/>
        <dbReference type="ChEBI" id="CHEBI:78608"/>
        <dbReference type="EC" id="2.3.2.2"/>
    </reaction>
</comment>
<keyword evidence="6" id="KW-1185">Reference proteome</keyword>
<comment type="catalytic activity">
    <reaction evidence="2 4">
        <text>glutathione + H2O = L-cysteinylglycine + L-glutamate</text>
        <dbReference type="Rhea" id="RHEA:28807"/>
        <dbReference type="ChEBI" id="CHEBI:15377"/>
        <dbReference type="ChEBI" id="CHEBI:29985"/>
        <dbReference type="ChEBI" id="CHEBI:57925"/>
        <dbReference type="ChEBI" id="CHEBI:61694"/>
        <dbReference type="EC" id="3.4.19.13"/>
    </reaction>
</comment>
<comment type="subunit">
    <text evidence="4">This enzyme consists of two polypeptide chains, which are synthesized in precursor form from a single polypeptide.</text>
</comment>
<dbReference type="Pfam" id="PF01019">
    <property type="entry name" value="G_glu_transpept"/>
    <property type="match status" value="1"/>
</dbReference>
<proteinExistence type="inferred from homology"/>
<dbReference type="Gene3D" id="1.10.246.230">
    <property type="match status" value="1"/>
</dbReference>
<dbReference type="InterPro" id="IPR029055">
    <property type="entry name" value="Ntn_hydrolases_N"/>
</dbReference>
<comment type="pathway">
    <text evidence="4">Sulfur metabolism; glutathione metabolism.</text>
</comment>
<keyword evidence="4" id="KW-0378">Hydrolase</keyword>
<gene>
    <name evidence="5" type="primary">ggt</name>
    <name evidence="5" type="ORF">PQJ73_19360</name>
</gene>
<evidence type="ECO:0000256" key="4">
    <source>
        <dbReference type="RuleBase" id="RU368036"/>
    </source>
</evidence>
<protein>
    <recommendedName>
        <fullName evidence="4">Glutathione hydrolase proenzyme</fullName>
        <ecNumber evidence="4">2.3.2.2</ecNumber>
        <ecNumber evidence="4">3.4.19.13</ecNumber>
    </recommendedName>
    <component>
        <recommendedName>
            <fullName evidence="4">Glutathione hydrolase large chain</fullName>
        </recommendedName>
    </component>
    <component>
        <recommendedName>
            <fullName evidence="4">Glutathione hydrolase small chain</fullName>
        </recommendedName>
    </component>
</protein>
<accession>A0ABT5JE99</accession>
<dbReference type="RefSeq" id="WP_272778690.1">
    <property type="nucleotide sequence ID" value="NZ_JAQQLI010000033.1"/>
</dbReference>
<dbReference type="PANTHER" id="PTHR43881:SF1">
    <property type="entry name" value="GAMMA-GLUTAMYLTRANSPEPTIDASE (AFU_ORTHOLOGUE AFUA_4G13580)"/>
    <property type="match status" value="1"/>
</dbReference>
<reference evidence="5" key="2">
    <citation type="submission" date="2023-02" db="EMBL/GenBank/DDBJ databases">
        <authorList>
            <person name="Rayyan A."/>
            <person name="Meyer T."/>
            <person name="Kyndt J.A."/>
        </authorList>
    </citation>
    <scope>NUCLEOTIDE SEQUENCE</scope>
    <source>
        <strain evidence="5">DSM 9987</strain>
    </source>
</reference>
<reference evidence="5" key="1">
    <citation type="journal article" date="2023" name="Microbiol Resour">
        <title>Genome Sequences of Rhodoplanes serenus and Two Thermotolerant Strains, Rhodoplanes tepidamans and 'Rhodoplanes cryptolactis,' Further Refine the Genus.</title>
        <authorList>
            <person name="Rayyan A.A."/>
            <person name="Kyndt J.A."/>
        </authorList>
    </citation>
    <scope>NUCLEOTIDE SEQUENCE</scope>
    <source>
        <strain evidence="5">DSM 9987</strain>
    </source>
</reference>
<comment type="catalytic activity">
    <reaction evidence="1 4">
        <text>an S-substituted glutathione + H2O = an S-substituted L-cysteinylglycine + L-glutamate</text>
        <dbReference type="Rhea" id="RHEA:59468"/>
        <dbReference type="ChEBI" id="CHEBI:15377"/>
        <dbReference type="ChEBI" id="CHEBI:29985"/>
        <dbReference type="ChEBI" id="CHEBI:90779"/>
        <dbReference type="ChEBI" id="CHEBI:143103"/>
        <dbReference type="EC" id="3.4.19.13"/>
    </reaction>
</comment>
<evidence type="ECO:0000256" key="1">
    <source>
        <dbReference type="ARBA" id="ARBA00001049"/>
    </source>
</evidence>
<organism evidence="5 6">
    <name type="scientific">Rhodoplanes tepidamans</name>
    <name type="common">Rhodoplanes cryptolactis</name>
    <dbReference type="NCBI Taxonomy" id="200616"/>
    <lineage>
        <taxon>Bacteria</taxon>
        <taxon>Pseudomonadati</taxon>
        <taxon>Pseudomonadota</taxon>
        <taxon>Alphaproteobacteria</taxon>
        <taxon>Hyphomicrobiales</taxon>
        <taxon>Nitrobacteraceae</taxon>
        <taxon>Rhodoplanes</taxon>
    </lineage>
</organism>
<evidence type="ECO:0000313" key="6">
    <source>
        <dbReference type="Proteomes" id="UP001165652"/>
    </source>
</evidence>
<dbReference type="NCBIfam" id="TIGR00066">
    <property type="entry name" value="g_glut_trans"/>
    <property type="match status" value="1"/>
</dbReference>
<evidence type="ECO:0000256" key="3">
    <source>
        <dbReference type="ARBA" id="ARBA00047417"/>
    </source>
</evidence>
<dbReference type="InterPro" id="IPR052896">
    <property type="entry name" value="GGT-like_enzyme"/>
</dbReference>
<keyword evidence="4" id="KW-0317">Glutathione biosynthesis</keyword>
<dbReference type="InterPro" id="IPR000101">
    <property type="entry name" value="GGT_peptidase"/>
</dbReference>
<keyword evidence="4" id="KW-0865">Zymogen</keyword>
<dbReference type="GO" id="GO:0103068">
    <property type="term" value="F:leukotriene C4 gamma-glutamyl transferase activity"/>
    <property type="evidence" value="ECO:0007669"/>
    <property type="project" value="UniProtKB-EC"/>
</dbReference>
<dbReference type="EC" id="3.4.19.13" evidence="4"/>
<dbReference type="PANTHER" id="PTHR43881">
    <property type="entry name" value="GAMMA-GLUTAMYLTRANSPEPTIDASE (AFU_ORTHOLOGUE AFUA_4G13580)"/>
    <property type="match status" value="1"/>
</dbReference>
<keyword evidence="4 5" id="KW-0808">Transferase</keyword>
<dbReference type="InterPro" id="IPR043137">
    <property type="entry name" value="GGT_ssub_C"/>
</dbReference>
<dbReference type="EC" id="2.3.2.2" evidence="4"/>
<evidence type="ECO:0000256" key="2">
    <source>
        <dbReference type="ARBA" id="ARBA00001089"/>
    </source>
</evidence>
<comment type="caution">
    <text evidence="5">The sequence shown here is derived from an EMBL/GenBank/DDBJ whole genome shotgun (WGS) entry which is preliminary data.</text>
</comment>
<comment type="PTM">
    <text evidence="4">Cleaved by autocatalysis into a large and a small subunit.</text>
</comment>
<sequence length="533" mass="56449">MGYRYRNFELPGRSEALGADGMVATSHPAATLAALDVLRAGGNAVDAAVCAAAMQAVVEPTQTGIGGDCFVLLMKAGRDTPVALNGSGPAPAGATLDALRAAGLREIPVESPHAVTIPGAVGTWERLVREHGRLDLARLLAPAIAAAEDGCPVPERLARDWGRQVDKLRRNPAAAATFLRDGAPPRPGTVHRQPVLAETLRRIAKDGADAFYRGPIAAALARTLRGLGGVHTADDFAGFAPDDVTPIAVNYRGWDVWECPPNGQGVVPLMMLKALEGFDLAAFDPVSVERFHVQSEIGRQAYAERDAVVGDPRTGVVPVDWLLSEQHAAPMRGRVSMTGRIADPLPPAGPVHRDTVFIAVVDRDRNAVALINSIYEDFGCGIVCPETGIVLHNRACGFVLEPGHPNAIAPGKRPLHTIIPAMLSKDGEAVMPFGVTGAQFQPFGQVQVLTDMLDYGLPVQQAIDLPRMFARGDLFEVEGTVPDAVVDGLRRLGHAVTRAENPLGTAQAIWIDREAGVLRGGADPRRDGLALGY</sequence>
<keyword evidence="4 5" id="KW-0012">Acyltransferase</keyword>
<name>A0ABT5JE99_RHOTP</name>
<dbReference type="Gene3D" id="3.60.20.40">
    <property type="match status" value="1"/>
</dbReference>
<dbReference type="EMBL" id="JAQQLI010000033">
    <property type="protein sequence ID" value="MDC7787852.1"/>
    <property type="molecule type" value="Genomic_DNA"/>
</dbReference>
<comment type="similarity">
    <text evidence="4">Belongs to the gamma-glutamyltransferase family.</text>
</comment>